<sequence length="160" mass="18096">MAKLDRIDLNILSVLQRDGRITKLRLAEAVNLSPTACWERLKRLEEIGLIRGYEARLDLERIGRFTTVLVEVTLRSHAQADFRRFEDAIAREPQIVACDATGGGVDYIMRVMTRDIDSYQRLIDRLLTAEIGIERYFTYVVTKTIKAAPPSVAEIAATAT</sequence>
<dbReference type="SUPFAM" id="SSF54909">
    <property type="entry name" value="Dimeric alpha+beta barrel"/>
    <property type="match status" value="1"/>
</dbReference>
<dbReference type="Pfam" id="PF13412">
    <property type="entry name" value="HTH_24"/>
    <property type="match status" value="1"/>
</dbReference>
<dbReference type="Pfam" id="PF01037">
    <property type="entry name" value="AsnC_trans_reg"/>
    <property type="match status" value="1"/>
</dbReference>
<dbReference type="EMBL" id="JACHEH010000005">
    <property type="protein sequence ID" value="MBB6168762.1"/>
    <property type="molecule type" value="Genomic_DNA"/>
</dbReference>
<dbReference type="GO" id="GO:0043200">
    <property type="term" value="P:response to amino acid"/>
    <property type="evidence" value="ECO:0007669"/>
    <property type="project" value="TreeGrafter"/>
</dbReference>
<dbReference type="GO" id="GO:0006355">
    <property type="term" value="P:regulation of DNA-templated transcription"/>
    <property type="evidence" value="ECO:0007669"/>
    <property type="project" value="UniProtKB-ARBA"/>
</dbReference>
<name>A0A841KBI7_9HYPH</name>
<dbReference type="InterPro" id="IPR019888">
    <property type="entry name" value="Tscrpt_reg_AsnC-like"/>
</dbReference>
<keyword evidence="1" id="KW-0805">Transcription regulation</keyword>
<protein>
    <submittedName>
        <fullName evidence="5">Lrp/AsnC family transcriptional regulator of ectoine degradation</fullName>
    </submittedName>
</protein>
<dbReference type="AlphaFoldDB" id="A0A841KBI7"/>
<keyword evidence="3" id="KW-0804">Transcription</keyword>
<feature type="domain" description="HTH asnC-type" evidence="4">
    <location>
        <begin position="4"/>
        <end position="65"/>
    </location>
</feature>
<dbReference type="SMART" id="SM00344">
    <property type="entry name" value="HTH_ASNC"/>
    <property type="match status" value="1"/>
</dbReference>
<dbReference type="InterPro" id="IPR036390">
    <property type="entry name" value="WH_DNA-bd_sf"/>
</dbReference>
<dbReference type="PANTHER" id="PTHR30154">
    <property type="entry name" value="LEUCINE-RESPONSIVE REGULATORY PROTEIN"/>
    <property type="match status" value="1"/>
</dbReference>
<dbReference type="SUPFAM" id="SSF46785">
    <property type="entry name" value="Winged helix' DNA-binding domain"/>
    <property type="match status" value="1"/>
</dbReference>
<dbReference type="Proteomes" id="UP000588017">
    <property type="component" value="Unassembled WGS sequence"/>
</dbReference>
<dbReference type="InterPro" id="IPR036388">
    <property type="entry name" value="WH-like_DNA-bd_sf"/>
</dbReference>
<dbReference type="PROSITE" id="PS50956">
    <property type="entry name" value="HTH_ASNC_2"/>
    <property type="match status" value="1"/>
</dbReference>
<evidence type="ECO:0000259" key="4">
    <source>
        <dbReference type="PROSITE" id="PS50956"/>
    </source>
</evidence>
<dbReference type="Gene3D" id="1.10.10.10">
    <property type="entry name" value="Winged helix-like DNA-binding domain superfamily/Winged helix DNA-binding domain"/>
    <property type="match status" value="1"/>
</dbReference>
<keyword evidence="2" id="KW-0238">DNA-binding</keyword>
<keyword evidence="6" id="KW-1185">Reference proteome</keyword>
<dbReference type="InterPro" id="IPR011991">
    <property type="entry name" value="ArsR-like_HTH"/>
</dbReference>
<dbReference type="InterPro" id="IPR000485">
    <property type="entry name" value="AsnC-type_HTH_dom"/>
</dbReference>
<dbReference type="InterPro" id="IPR011008">
    <property type="entry name" value="Dimeric_a/b-barrel"/>
</dbReference>
<evidence type="ECO:0000313" key="6">
    <source>
        <dbReference type="Proteomes" id="UP000588017"/>
    </source>
</evidence>
<evidence type="ECO:0000256" key="2">
    <source>
        <dbReference type="ARBA" id="ARBA00023125"/>
    </source>
</evidence>
<reference evidence="5 6" key="1">
    <citation type="submission" date="2020-08" db="EMBL/GenBank/DDBJ databases">
        <title>Genomic Encyclopedia of Type Strains, Phase IV (KMG-IV): sequencing the most valuable type-strain genomes for metagenomic binning, comparative biology and taxonomic classification.</title>
        <authorList>
            <person name="Goeker M."/>
        </authorList>
    </citation>
    <scope>NUCLEOTIDE SEQUENCE [LARGE SCALE GENOMIC DNA]</scope>
    <source>
        <strain evidence="5 6">DSM 101465</strain>
    </source>
</reference>
<dbReference type="CDD" id="cd00090">
    <property type="entry name" value="HTH_ARSR"/>
    <property type="match status" value="1"/>
</dbReference>
<dbReference type="RefSeq" id="WP_244650145.1">
    <property type="nucleotide sequence ID" value="NZ_BMHX01000005.1"/>
</dbReference>
<accession>A0A841KBI7</accession>
<dbReference type="Gene3D" id="3.30.70.920">
    <property type="match status" value="1"/>
</dbReference>
<comment type="caution">
    <text evidence="5">The sequence shown here is derived from an EMBL/GenBank/DDBJ whole genome shotgun (WGS) entry which is preliminary data.</text>
</comment>
<dbReference type="PRINTS" id="PR00033">
    <property type="entry name" value="HTHASNC"/>
</dbReference>
<dbReference type="GO" id="GO:0005829">
    <property type="term" value="C:cytosol"/>
    <property type="evidence" value="ECO:0007669"/>
    <property type="project" value="TreeGrafter"/>
</dbReference>
<organism evidence="5 6">
    <name type="scientific">Chelatococcus composti</name>
    <dbReference type="NCBI Taxonomy" id="1743235"/>
    <lineage>
        <taxon>Bacteria</taxon>
        <taxon>Pseudomonadati</taxon>
        <taxon>Pseudomonadota</taxon>
        <taxon>Alphaproteobacteria</taxon>
        <taxon>Hyphomicrobiales</taxon>
        <taxon>Chelatococcaceae</taxon>
        <taxon>Chelatococcus</taxon>
    </lineage>
</organism>
<evidence type="ECO:0000256" key="1">
    <source>
        <dbReference type="ARBA" id="ARBA00023015"/>
    </source>
</evidence>
<dbReference type="PANTHER" id="PTHR30154:SF34">
    <property type="entry name" value="TRANSCRIPTIONAL REGULATOR AZLB"/>
    <property type="match status" value="1"/>
</dbReference>
<dbReference type="InterPro" id="IPR019887">
    <property type="entry name" value="Tscrpt_reg_AsnC/Lrp_C"/>
</dbReference>
<evidence type="ECO:0000256" key="3">
    <source>
        <dbReference type="ARBA" id="ARBA00023163"/>
    </source>
</evidence>
<proteinExistence type="predicted"/>
<gene>
    <name evidence="5" type="ORF">HNQ73_002399</name>
</gene>
<dbReference type="GO" id="GO:0043565">
    <property type="term" value="F:sequence-specific DNA binding"/>
    <property type="evidence" value="ECO:0007669"/>
    <property type="project" value="InterPro"/>
</dbReference>
<evidence type="ECO:0000313" key="5">
    <source>
        <dbReference type="EMBL" id="MBB6168762.1"/>
    </source>
</evidence>